<dbReference type="EMBL" id="CM046398">
    <property type="protein sequence ID" value="KAI8532580.1"/>
    <property type="molecule type" value="Genomic_DNA"/>
</dbReference>
<gene>
    <name evidence="1" type="ORF">RHMOL_Rhmol11G0224500</name>
</gene>
<sequence length="71" mass="7414">MGDCALVHSRGGGKYGENLAIGNGEFTAAAAVGLWAAQKPNYDYNSNLRAAGQVWALHSNGLEEFGSARVC</sequence>
<keyword evidence="2" id="KW-1185">Reference proteome</keyword>
<evidence type="ECO:0000313" key="1">
    <source>
        <dbReference type="EMBL" id="KAI8532580.1"/>
    </source>
</evidence>
<accession>A0ACC0LV90</accession>
<evidence type="ECO:0000313" key="2">
    <source>
        <dbReference type="Proteomes" id="UP001062846"/>
    </source>
</evidence>
<proteinExistence type="predicted"/>
<dbReference type="Proteomes" id="UP001062846">
    <property type="component" value="Chromosome 11"/>
</dbReference>
<organism evidence="1 2">
    <name type="scientific">Rhododendron molle</name>
    <name type="common">Chinese azalea</name>
    <name type="synonym">Azalea mollis</name>
    <dbReference type="NCBI Taxonomy" id="49168"/>
    <lineage>
        <taxon>Eukaryota</taxon>
        <taxon>Viridiplantae</taxon>
        <taxon>Streptophyta</taxon>
        <taxon>Embryophyta</taxon>
        <taxon>Tracheophyta</taxon>
        <taxon>Spermatophyta</taxon>
        <taxon>Magnoliopsida</taxon>
        <taxon>eudicotyledons</taxon>
        <taxon>Gunneridae</taxon>
        <taxon>Pentapetalae</taxon>
        <taxon>asterids</taxon>
        <taxon>Ericales</taxon>
        <taxon>Ericaceae</taxon>
        <taxon>Ericoideae</taxon>
        <taxon>Rhodoreae</taxon>
        <taxon>Rhododendron</taxon>
    </lineage>
</organism>
<reference evidence="1" key="1">
    <citation type="submission" date="2022-02" db="EMBL/GenBank/DDBJ databases">
        <title>Plant Genome Project.</title>
        <authorList>
            <person name="Zhang R.-G."/>
        </authorList>
    </citation>
    <scope>NUCLEOTIDE SEQUENCE</scope>
    <source>
        <strain evidence="1">AT1</strain>
    </source>
</reference>
<comment type="caution">
    <text evidence="1">The sequence shown here is derived from an EMBL/GenBank/DDBJ whole genome shotgun (WGS) entry which is preliminary data.</text>
</comment>
<protein>
    <submittedName>
        <fullName evidence="1">Uncharacterized protein</fullName>
    </submittedName>
</protein>
<name>A0ACC0LV90_RHOML</name>